<evidence type="ECO:0000256" key="9">
    <source>
        <dbReference type="ARBA" id="ARBA00023136"/>
    </source>
</evidence>
<keyword evidence="8 10" id="KW-1133">Transmembrane helix</keyword>
<feature type="transmembrane region" description="Helical" evidence="10">
    <location>
        <begin position="195"/>
        <end position="216"/>
    </location>
</feature>
<dbReference type="Proteomes" id="UP000005207">
    <property type="component" value="Linkage group LG4"/>
</dbReference>
<evidence type="ECO:0000256" key="2">
    <source>
        <dbReference type="ARBA" id="ARBA00004651"/>
    </source>
</evidence>
<feature type="transmembrane region" description="Helical" evidence="10">
    <location>
        <begin position="80"/>
        <end position="106"/>
    </location>
</feature>
<evidence type="ECO:0000256" key="1">
    <source>
        <dbReference type="ARBA" id="ARBA00004435"/>
    </source>
</evidence>
<evidence type="ECO:0000313" key="12">
    <source>
        <dbReference type="Proteomes" id="UP000005207"/>
    </source>
</evidence>
<name>I3JU02_ORENI</name>
<sequence length="287" mass="31257">MLQGMSSQVLWSFHHLCSHVCNQPRPHLCISLYMSHVFSTRLVQQETASSRQHADRKTKEESPLKSHLIFFHFQKRMGSAVVQMVCVALGVVGLIGIVVCCAVPLWRVSAFTGSNIVTAERSQEGLWTTCVVQSTGQQQCKNFESLLDLGADRQAARALTIISGMLCCLSLLVLFCGSDFTTCLENEDVKPKISLMAGVGMLLAGILVIIPVSWFAHNTVRDFYTPLLSSSPRMELGACIFVGWASGVLLIIAGGLLCCFSRPKQGSSGGKAKYYSNSASAPNKNYV</sequence>
<dbReference type="Gene3D" id="1.20.140.150">
    <property type="match status" value="1"/>
</dbReference>
<dbReference type="InterPro" id="IPR004031">
    <property type="entry name" value="PMP22/EMP/MP20/Claudin"/>
</dbReference>
<dbReference type="PROSITE" id="PS01346">
    <property type="entry name" value="CLAUDIN"/>
    <property type="match status" value="1"/>
</dbReference>
<proteinExistence type="inferred from homology"/>
<keyword evidence="12" id="KW-1185">Reference proteome</keyword>
<accession>I3JU02</accession>
<dbReference type="GO" id="GO:0005886">
    <property type="term" value="C:plasma membrane"/>
    <property type="evidence" value="ECO:0007669"/>
    <property type="project" value="UniProtKB-SubCell"/>
</dbReference>
<dbReference type="InterPro" id="IPR017974">
    <property type="entry name" value="Claudin_CS"/>
</dbReference>
<dbReference type="GeneTree" id="ENSGT00920000149270"/>
<evidence type="ECO:0000256" key="6">
    <source>
        <dbReference type="ARBA" id="ARBA00022692"/>
    </source>
</evidence>
<evidence type="ECO:0000256" key="7">
    <source>
        <dbReference type="ARBA" id="ARBA00022949"/>
    </source>
</evidence>
<evidence type="ECO:0000256" key="5">
    <source>
        <dbReference type="ARBA" id="ARBA00022475"/>
    </source>
</evidence>
<dbReference type="InterPro" id="IPR006187">
    <property type="entry name" value="Claudin"/>
</dbReference>
<dbReference type="AlphaFoldDB" id="I3JU02"/>
<dbReference type="Ensembl" id="ENSONIT00000012356.2">
    <property type="protein sequence ID" value="ENSONIP00000012347.2"/>
    <property type="gene ID" value="ENSONIG00000009826.2"/>
</dbReference>
<keyword evidence="4" id="KW-0796">Tight junction</keyword>
<keyword evidence="5" id="KW-1003">Cell membrane</keyword>
<keyword evidence="7" id="KW-0965">Cell junction</keyword>
<dbReference type="PANTHER" id="PTHR12002">
    <property type="entry name" value="CLAUDIN"/>
    <property type="match status" value="1"/>
</dbReference>
<dbReference type="OMA" id="GQQQCKN"/>
<gene>
    <name evidence="11" type="primary">cldni</name>
</gene>
<dbReference type="FunFam" id="1.20.140.150:FF:000001">
    <property type="entry name" value="Claudin"/>
    <property type="match status" value="1"/>
</dbReference>
<protein>
    <submittedName>
        <fullName evidence="11">Claudin i</fullName>
    </submittedName>
</protein>
<keyword evidence="9 10" id="KW-0472">Membrane</keyword>
<evidence type="ECO:0000256" key="4">
    <source>
        <dbReference type="ARBA" id="ARBA00022427"/>
    </source>
</evidence>
<dbReference type="Pfam" id="PF00822">
    <property type="entry name" value="PMP22_Claudin"/>
    <property type="match status" value="1"/>
</dbReference>
<feature type="transmembrane region" description="Helical" evidence="10">
    <location>
        <begin position="155"/>
        <end position="175"/>
    </location>
</feature>
<dbReference type="InParanoid" id="I3JU02"/>
<dbReference type="PRINTS" id="PR01077">
    <property type="entry name" value="CLAUDIN"/>
</dbReference>
<feature type="transmembrane region" description="Helical" evidence="10">
    <location>
        <begin position="236"/>
        <end position="260"/>
    </location>
</feature>
<dbReference type="GO" id="GO:0005923">
    <property type="term" value="C:bicellular tight junction"/>
    <property type="evidence" value="ECO:0007669"/>
    <property type="project" value="UniProtKB-SubCell"/>
</dbReference>
<evidence type="ECO:0000313" key="11">
    <source>
        <dbReference type="Ensembl" id="ENSONIP00000012347.2"/>
    </source>
</evidence>
<comment type="similarity">
    <text evidence="3">Belongs to the claudin family.</text>
</comment>
<dbReference type="FunCoup" id="I3JU02">
    <property type="interactions" value="179"/>
</dbReference>
<reference evidence="12" key="1">
    <citation type="submission" date="2012-01" db="EMBL/GenBank/DDBJ databases">
        <title>The Genome Sequence of Oreochromis niloticus (Nile Tilapia).</title>
        <authorList>
            <consortium name="Broad Institute Genome Assembly Team"/>
            <consortium name="Broad Institute Sequencing Platform"/>
            <person name="Di Palma F."/>
            <person name="Johnson J."/>
            <person name="Lander E.S."/>
            <person name="Lindblad-Toh K."/>
        </authorList>
    </citation>
    <scope>NUCLEOTIDE SEQUENCE [LARGE SCALE GENOMIC DNA]</scope>
</reference>
<organism evidence="11 12">
    <name type="scientific">Oreochromis niloticus</name>
    <name type="common">Nile tilapia</name>
    <name type="synonym">Tilapia nilotica</name>
    <dbReference type="NCBI Taxonomy" id="8128"/>
    <lineage>
        <taxon>Eukaryota</taxon>
        <taxon>Metazoa</taxon>
        <taxon>Chordata</taxon>
        <taxon>Craniata</taxon>
        <taxon>Vertebrata</taxon>
        <taxon>Euteleostomi</taxon>
        <taxon>Actinopterygii</taxon>
        <taxon>Neopterygii</taxon>
        <taxon>Teleostei</taxon>
        <taxon>Neoteleostei</taxon>
        <taxon>Acanthomorphata</taxon>
        <taxon>Ovalentaria</taxon>
        <taxon>Cichlomorphae</taxon>
        <taxon>Cichliformes</taxon>
        <taxon>Cichlidae</taxon>
        <taxon>African cichlids</taxon>
        <taxon>Pseudocrenilabrinae</taxon>
        <taxon>Oreochromini</taxon>
        <taxon>Oreochromis</taxon>
    </lineage>
</organism>
<comment type="subcellular location">
    <subcellularLocation>
        <location evidence="1">Cell junction</location>
        <location evidence="1">Tight junction</location>
    </subcellularLocation>
    <subcellularLocation>
        <location evidence="2">Cell membrane</location>
        <topology evidence="2">Multi-pass membrane protein</topology>
    </subcellularLocation>
</comment>
<evidence type="ECO:0000256" key="3">
    <source>
        <dbReference type="ARBA" id="ARBA00008295"/>
    </source>
</evidence>
<keyword evidence="6 10" id="KW-0812">Transmembrane</keyword>
<dbReference type="GO" id="GO:0005198">
    <property type="term" value="F:structural molecule activity"/>
    <property type="evidence" value="ECO:0007669"/>
    <property type="project" value="InterPro"/>
</dbReference>
<reference evidence="11" key="2">
    <citation type="submission" date="2025-08" db="UniProtKB">
        <authorList>
            <consortium name="Ensembl"/>
        </authorList>
    </citation>
    <scope>IDENTIFICATION</scope>
</reference>
<evidence type="ECO:0000256" key="8">
    <source>
        <dbReference type="ARBA" id="ARBA00022989"/>
    </source>
</evidence>
<dbReference type="STRING" id="8128.ENSONIP00000012347"/>
<dbReference type="eggNOG" id="ENOG502QW3M">
    <property type="taxonomic scope" value="Eukaryota"/>
</dbReference>
<evidence type="ECO:0000256" key="10">
    <source>
        <dbReference type="SAM" id="Phobius"/>
    </source>
</evidence>
<dbReference type="HOGENOM" id="CLU_076370_1_2_1"/>
<reference evidence="11" key="3">
    <citation type="submission" date="2025-09" db="UniProtKB">
        <authorList>
            <consortium name="Ensembl"/>
        </authorList>
    </citation>
    <scope>IDENTIFICATION</scope>
</reference>